<keyword evidence="2" id="KW-1185">Reference proteome</keyword>
<dbReference type="Proteomes" id="UP001386955">
    <property type="component" value="Unassembled WGS sequence"/>
</dbReference>
<name>A0AAN9X8F4_PSOTE</name>
<proteinExistence type="predicted"/>
<gene>
    <name evidence="1" type="ORF">VNO78_32120</name>
</gene>
<evidence type="ECO:0000313" key="2">
    <source>
        <dbReference type="Proteomes" id="UP001386955"/>
    </source>
</evidence>
<comment type="caution">
    <text evidence="1">The sequence shown here is derived from an EMBL/GenBank/DDBJ whole genome shotgun (WGS) entry which is preliminary data.</text>
</comment>
<dbReference type="AlphaFoldDB" id="A0AAN9X8F4"/>
<sequence length="69" mass="7372">MAKVSLGKRWFGIGKRWVCVGKKGVIRWLFVGLNSSEIKWGKGRHVAGLGVGNVGSLGKGVTCLTPECT</sequence>
<accession>A0AAN9X8F4</accession>
<reference evidence="1 2" key="1">
    <citation type="submission" date="2024-01" db="EMBL/GenBank/DDBJ databases">
        <title>The genomes of 5 underutilized Papilionoideae crops provide insights into root nodulation and disease resistanc.</title>
        <authorList>
            <person name="Jiang F."/>
        </authorList>
    </citation>
    <scope>NUCLEOTIDE SEQUENCE [LARGE SCALE GENOMIC DNA]</scope>
    <source>
        <strain evidence="1">DUOXIRENSHENG_FW03</strain>
        <tissue evidence="1">Leaves</tissue>
    </source>
</reference>
<protein>
    <submittedName>
        <fullName evidence="1">Uncharacterized protein</fullName>
    </submittedName>
</protein>
<evidence type="ECO:0000313" key="1">
    <source>
        <dbReference type="EMBL" id="KAK7386052.1"/>
    </source>
</evidence>
<organism evidence="1 2">
    <name type="scientific">Psophocarpus tetragonolobus</name>
    <name type="common">Winged bean</name>
    <name type="synonym">Dolichos tetragonolobus</name>
    <dbReference type="NCBI Taxonomy" id="3891"/>
    <lineage>
        <taxon>Eukaryota</taxon>
        <taxon>Viridiplantae</taxon>
        <taxon>Streptophyta</taxon>
        <taxon>Embryophyta</taxon>
        <taxon>Tracheophyta</taxon>
        <taxon>Spermatophyta</taxon>
        <taxon>Magnoliopsida</taxon>
        <taxon>eudicotyledons</taxon>
        <taxon>Gunneridae</taxon>
        <taxon>Pentapetalae</taxon>
        <taxon>rosids</taxon>
        <taxon>fabids</taxon>
        <taxon>Fabales</taxon>
        <taxon>Fabaceae</taxon>
        <taxon>Papilionoideae</taxon>
        <taxon>50 kb inversion clade</taxon>
        <taxon>NPAAA clade</taxon>
        <taxon>indigoferoid/millettioid clade</taxon>
        <taxon>Phaseoleae</taxon>
        <taxon>Psophocarpus</taxon>
    </lineage>
</organism>
<dbReference type="EMBL" id="JAYMYS010000008">
    <property type="protein sequence ID" value="KAK7386052.1"/>
    <property type="molecule type" value="Genomic_DNA"/>
</dbReference>